<protein>
    <recommendedName>
        <fullName evidence="4">Ketimine reductase mu-crystallin</fullName>
    </recommendedName>
</protein>
<dbReference type="PANTHER" id="PTHR13812">
    <property type="entry name" value="KETIMINE REDUCTASE MU-CRYSTALLIN"/>
    <property type="match status" value="1"/>
</dbReference>
<reference evidence="3" key="1">
    <citation type="submission" date="2024-06" db="EMBL/GenBank/DDBJ databases">
        <title>Multi-omics analyses provide insights into the biosynthesis of the anticancer antibiotic pleurotin in Hohenbuehelia grisea.</title>
        <authorList>
            <person name="Weaver J.A."/>
            <person name="Alberti F."/>
        </authorList>
    </citation>
    <scope>NUCLEOTIDE SEQUENCE [LARGE SCALE GENOMIC DNA]</scope>
    <source>
        <strain evidence="3">T-177</strain>
    </source>
</reference>
<dbReference type="Gene3D" id="3.30.1780.10">
    <property type="entry name" value="ornithine cyclodeaminase, domain 1"/>
    <property type="match status" value="1"/>
</dbReference>
<dbReference type="InterPro" id="IPR003462">
    <property type="entry name" value="ODC_Mu_crystall"/>
</dbReference>
<name>A0ABR3IYI3_9AGAR</name>
<keyword evidence="3" id="KW-1185">Reference proteome</keyword>
<evidence type="ECO:0000313" key="2">
    <source>
        <dbReference type="EMBL" id="KAL0948402.1"/>
    </source>
</evidence>
<dbReference type="SUPFAM" id="SSF51735">
    <property type="entry name" value="NAD(P)-binding Rossmann-fold domains"/>
    <property type="match status" value="1"/>
</dbReference>
<dbReference type="Pfam" id="PF02423">
    <property type="entry name" value="OCD_Mu_crystall"/>
    <property type="match status" value="1"/>
</dbReference>
<proteinExistence type="inferred from homology"/>
<accession>A0ABR3IYI3</accession>
<sequence length="379" mass="40374">MSLLVLTAADCNKIISSFEPNDLVTLMEDVFTSYSRSQTHSRIHSNPPSKSVAPPRTKIQTENYTALFMPARLEPYGTSIKVVSVLTDASLARGLSATTLVLDEQTGAVRGVVNATRLTPLRNAAGSLLSSRLVGPKHPTSIVAFGAGMQIESNLDLHLRSYPSIKTCTIINRTKNARLDNLCVFLSATFPGVSIAGIGRGKDNQAEGAVEAAVRSASIVICATSATQALFPSAWVHAGTHVILIGSYTPAMREVDRELIRRACPKEKRTNSATAYRKGAPILLVDSIKACAEEAGELIDAQLSPDDMVEIGEMIATSHAGENVEDDKQVNDSDFAGPITIFKSVGIAAQDVAIASAVFTKAQKLSESVGTKIDQYDSL</sequence>
<dbReference type="InterPro" id="IPR036291">
    <property type="entry name" value="NAD(P)-bd_dom_sf"/>
</dbReference>
<comment type="caution">
    <text evidence="2">The sequence shown here is derived from an EMBL/GenBank/DDBJ whole genome shotgun (WGS) entry which is preliminary data.</text>
</comment>
<dbReference type="Proteomes" id="UP001556367">
    <property type="component" value="Unassembled WGS sequence"/>
</dbReference>
<organism evidence="2 3">
    <name type="scientific">Hohenbuehelia grisea</name>
    <dbReference type="NCBI Taxonomy" id="104357"/>
    <lineage>
        <taxon>Eukaryota</taxon>
        <taxon>Fungi</taxon>
        <taxon>Dikarya</taxon>
        <taxon>Basidiomycota</taxon>
        <taxon>Agaricomycotina</taxon>
        <taxon>Agaricomycetes</taxon>
        <taxon>Agaricomycetidae</taxon>
        <taxon>Agaricales</taxon>
        <taxon>Pleurotineae</taxon>
        <taxon>Pleurotaceae</taxon>
        <taxon>Hohenbuehelia</taxon>
    </lineage>
</organism>
<evidence type="ECO:0000256" key="1">
    <source>
        <dbReference type="ARBA" id="ARBA00008903"/>
    </source>
</evidence>
<dbReference type="Gene3D" id="3.40.50.720">
    <property type="entry name" value="NAD(P)-binding Rossmann-like Domain"/>
    <property type="match status" value="1"/>
</dbReference>
<comment type="similarity">
    <text evidence="1">Belongs to the ornithine cyclodeaminase/mu-crystallin family.</text>
</comment>
<dbReference type="InterPro" id="IPR023401">
    <property type="entry name" value="ODC_N"/>
</dbReference>
<evidence type="ECO:0000313" key="3">
    <source>
        <dbReference type="Proteomes" id="UP001556367"/>
    </source>
</evidence>
<dbReference type="PANTHER" id="PTHR13812:SF19">
    <property type="entry name" value="KETIMINE REDUCTASE MU-CRYSTALLIN"/>
    <property type="match status" value="1"/>
</dbReference>
<dbReference type="EMBL" id="JASNQZ010000014">
    <property type="protein sequence ID" value="KAL0948402.1"/>
    <property type="molecule type" value="Genomic_DNA"/>
</dbReference>
<gene>
    <name evidence="2" type="ORF">HGRIS_010983</name>
</gene>
<evidence type="ECO:0008006" key="4">
    <source>
        <dbReference type="Google" id="ProtNLM"/>
    </source>
</evidence>